<dbReference type="EMBL" id="JACHIR010000001">
    <property type="protein sequence ID" value="MBB5888955.1"/>
    <property type="molecule type" value="Genomic_DNA"/>
</dbReference>
<dbReference type="RefSeq" id="WP_312889861.1">
    <property type="nucleotide sequence ID" value="NZ_BAAAWY010000013.1"/>
</dbReference>
<protein>
    <submittedName>
        <fullName evidence="1">Uncharacterized protein (DUF885 family)</fullName>
    </submittedName>
</protein>
<evidence type="ECO:0000313" key="2">
    <source>
        <dbReference type="Proteomes" id="UP000585638"/>
    </source>
</evidence>
<gene>
    <name evidence="1" type="ORF">BJ998_000151</name>
</gene>
<keyword evidence="2" id="KW-1185">Reference proteome</keyword>
<proteinExistence type="predicted"/>
<dbReference type="Proteomes" id="UP000585638">
    <property type="component" value="Unassembled WGS sequence"/>
</dbReference>
<dbReference type="AlphaFoldDB" id="A0A7W9KAJ6"/>
<dbReference type="InterPro" id="IPR010281">
    <property type="entry name" value="DUF885"/>
</dbReference>
<comment type="caution">
    <text evidence="1">The sequence shown here is derived from an EMBL/GenBank/DDBJ whole genome shotgun (WGS) entry which is preliminary data.</text>
</comment>
<dbReference type="Pfam" id="PF05960">
    <property type="entry name" value="DUF885"/>
    <property type="match status" value="1"/>
</dbReference>
<sequence>MTLVTPFLDWYLSAHPMLATLLGQTEHEGTLDDFSEAGFLAKERTHAEWLAKFTEATPPTGFSDRIDHELVLSHLRRERAMADWPVWRRDPAPYVGFPLQGLFQTFLLRLRPEPELVGSALSRLADLPGVYAACRANLDPELASPLLVRRGLNQLRTTRGFLTQVLPAAVENEADRARVVEAGERAADAADELAAYLEDFANRATGDWRMGEKLYSTLLTEAEMLGYGASELHTRGQAAYAELDAEATALAGGDWRAAVRALQDDHAESMEELLATVADETERARQFLKDHDLVTFAEGEECRVVPSPSFLRPLYVVPFYMGPPAMTASRVGHHFVPYTPDDATPEQVEQRLRTNGRSVLPSIAVHEAYPGHHWHLSWLAGNPRPVRKVVRTSYFIEGWALYTERMMRQQGYFTTVGQELAHLDFRLFRAARIIVDTELHCGDMTVEQAEEFMTTKYTLTAGTAKGEVDRYCAWPTQAPSYLTGAMEIEAIRDEFVARGLGSLKSFHDRIAGSGMLPLGLARRVVLEQPGEQAGWR</sequence>
<reference evidence="1 2" key="1">
    <citation type="submission" date="2020-08" db="EMBL/GenBank/DDBJ databases">
        <title>Sequencing the genomes of 1000 actinobacteria strains.</title>
        <authorList>
            <person name="Klenk H.-P."/>
        </authorList>
    </citation>
    <scope>NUCLEOTIDE SEQUENCE [LARGE SCALE GENOMIC DNA]</scope>
    <source>
        <strain evidence="1 2">DSM 43851</strain>
    </source>
</reference>
<evidence type="ECO:0000313" key="1">
    <source>
        <dbReference type="EMBL" id="MBB5888955.1"/>
    </source>
</evidence>
<dbReference type="PANTHER" id="PTHR33361:SF15">
    <property type="entry name" value="DUF885 FAMILY LIPOPROTEIN"/>
    <property type="match status" value="1"/>
</dbReference>
<organism evidence="1 2">
    <name type="scientific">Kutzneria kofuensis</name>
    <dbReference type="NCBI Taxonomy" id="103725"/>
    <lineage>
        <taxon>Bacteria</taxon>
        <taxon>Bacillati</taxon>
        <taxon>Actinomycetota</taxon>
        <taxon>Actinomycetes</taxon>
        <taxon>Pseudonocardiales</taxon>
        <taxon>Pseudonocardiaceae</taxon>
        <taxon>Kutzneria</taxon>
    </lineage>
</organism>
<dbReference type="PANTHER" id="PTHR33361">
    <property type="entry name" value="GLR0591 PROTEIN"/>
    <property type="match status" value="1"/>
</dbReference>
<name>A0A7W9KAJ6_9PSEU</name>
<accession>A0A7W9KAJ6</accession>